<dbReference type="AlphaFoldDB" id="A0A1E5H4X0"/>
<dbReference type="InterPro" id="IPR010377">
    <property type="entry name" value="YabA"/>
</dbReference>
<keyword evidence="7" id="KW-0175">Coiled coil</keyword>
<evidence type="ECO:0000256" key="5">
    <source>
        <dbReference type="ARBA" id="ARBA00022880"/>
    </source>
</evidence>
<comment type="subunit">
    <text evidence="6">Homotetramer. Interacts with both DnaA and DnaN, acting as a bridge between these two proteins.</text>
</comment>
<keyword evidence="3 6" id="KW-0479">Metal-binding</keyword>
<feature type="binding site" evidence="6">
    <location>
        <position position="91"/>
    </location>
    <ligand>
        <name>Zn(2+)</name>
        <dbReference type="ChEBI" id="CHEBI:29105"/>
    </ligand>
</feature>
<keyword evidence="5 6" id="KW-0236">DNA replication inhibitor</keyword>
<dbReference type="OrthoDB" id="2112130at2"/>
<comment type="similarity">
    <text evidence="6">Belongs to the YabA family.</text>
</comment>
<dbReference type="EMBL" id="MIJY01000002">
    <property type="protein sequence ID" value="OEG19963.1"/>
    <property type="molecule type" value="Genomic_DNA"/>
</dbReference>
<comment type="caution">
    <text evidence="8">The sequence shown here is derived from an EMBL/GenBank/DDBJ whole genome shotgun (WGS) entry which is preliminary data.</text>
</comment>
<comment type="subcellular location">
    <subcellularLocation>
        <location evidence="6">Cytoplasm</location>
        <location evidence="6">Nucleoid</location>
    </subcellularLocation>
    <text evidence="6">Localizes in tight foci, which correspond to the replisome at mid-cell throughout the cell cycle.</text>
</comment>
<keyword evidence="4 6" id="KW-0862">Zinc</keyword>
<evidence type="ECO:0000313" key="8">
    <source>
        <dbReference type="EMBL" id="OEG19963.1"/>
    </source>
</evidence>
<organism evidence="8 9">
    <name type="scientific">Enterococcus termitis</name>
    <dbReference type="NCBI Taxonomy" id="332950"/>
    <lineage>
        <taxon>Bacteria</taxon>
        <taxon>Bacillati</taxon>
        <taxon>Bacillota</taxon>
        <taxon>Bacilli</taxon>
        <taxon>Lactobacillales</taxon>
        <taxon>Enterococcaceae</taxon>
        <taxon>Enterococcus</taxon>
    </lineage>
</organism>
<dbReference type="GO" id="GO:0008270">
    <property type="term" value="F:zinc ion binding"/>
    <property type="evidence" value="ECO:0007669"/>
    <property type="project" value="UniProtKB-UniRule"/>
</dbReference>
<feature type="coiled-coil region" evidence="7">
    <location>
        <begin position="24"/>
        <end position="65"/>
    </location>
</feature>
<sequence length="118" mass="13639">MDKRSLYDGLSSLETDLQGTLGQLSEIKEALHELVEKNTTLEIENQRLREHLQEVTKLAADANDLTDPAKQELSKSRMNLEKLYEEGFHVCNILYGSRRENDEECAFCLDVIYGERYK</sequence>
<proteinExistence type="inferred from homology"/>
<keyword evidence="9" id="KW-1185">Reference proteome</keyword>
<comment type="function">
    <text evidence="6">Involved in control of chromosome replication initiation. Inhibits the cooperative binding of DnaA to the oriC region, thus negatively regulating initiation of chromosome replication. Inhibits the ability of DnaA-ATP to form a helix on DNA; does not disassemble preformed DnaA-DNA helices. Decreases the residence time of DnaA on the chromosome at its binding sites (oriC, replication forks and promoter-binding sites). Tethers DnaA to the replication machinery via the DNA polymerase beta sliding clamp subunit (dnaN). Associates with oriC and other DnaA targets on the chromosome in a DnaA-dependent manner.</text>
</comment>
<name>A0A1E5H4X0_9ENTE</name>
<evidence type="ECO:0000256" key="6">
    <source>
        <dbReference type="HAMAP-Rule" id="MF_01159"/>
    </source>
</evidence>
<feature type="binding site" evidence="6">
    <location>
        <position position="108"/>
    </location>
    <ligand>
        <name>Zn(2+)</name>
        <dbReference type="ChEBI" id="CHEBI:29105"/>
    </ligand>
</feature>
<gene>
    <name evidence="6" type="primary">yabA</name>
    <name evidence="8" type="ORF">BCR25_14325</name>
</gene>
<evidence type="ECO:0000313" key="9">
    <source>
        <dbReference type="Proteomes" id="UP000095094"/>
    </source>
</evidence>
<evidence type="ECO:0000256" key="7">
    <source>
        <dbReference type="SAM" id="Coils"/>
    </source>
</evidence>
<dbReference type="GO" id="GO:0008156">
    <property type="term" value="P:negative regulation of DNA replication"/>
    <property type="evidence" value="ECO:0007669"/>
    <property type="project" value="UniProtKB-UniRule"/>
</dbReference>
<comment type="cofactor">
    <cofactor evidence="6">
        <name>Zn(2+)</name>
        <dbReference type="ChEBI" id="CHEBI:29105"/>
    </cofactor>
    <text evidence="6">Binds 1 zinc ion per subunit.</text>
</comment>
<reference evidence="9" key="1">
    <citation type="submission" date="2016-09" db="EMBL/GenBank/DDBJ databases">
        <authorList>
            <person name="Gulvik C.A."/>
        </authorList>
    </citation>
    <scope>NUCLEOTIDE SEQUENCE [LARGE SCALE GENOMIC DNA]</scope>
    <source>
        <strain evidence="9">LMG 8895</strain>
    </source>
</reference>
<accession>A0A1E5H4X0</accession>
<dbReference type="RefSeq" id="WP_069662230.1">
    <property type="nucleotide sequence ID" value="NZ_JBHUJJ010000001.1"/>
</dbReference>
<keyword evidence="2 6" id="KW-0235">DNA replication</keyword>
<dbReference type="Proteomes" id="UP000095094">
    <property type="component" value="Unassembled WGS sequence"/>
</dbReference>
<dbReference type="HAMAP" id="MF_01159">
    <property type="entry name" value="YabA"/>
    <property type="match status" value="1"/>
</dbReference>
<feature type="binding site" evidence="6">
    <location>
        <position position="105"/>
    </location>
    <ligand>
        <name>Zn(2+)</name>
        <dbReference type="ChEBI" id="CHEBI:29105"/>
    </ligand>
</feature>
<dbReference type="GO" id="GO:0043590">
    <property type="term" value="C:bacterial nucleoid"/>
    <property type="evidence" value="ECO:0007669"/>
    <property type="project" value="UniProtKB-UniRule"/>
</dbReference>
<feature type="binding site" evidence="6">
    <location>
        <position position="89"/>
    </location>
    <ligand>
        <name>Zn(2+)</name>
        <dbReference type="ChEBI" id="CHEBI:29105"/>
    </ligand>
</feature>
<dbReference type="Pfam" id="PF06156">
    <property type="entry name" value="YabA"/>
    <property type="match status" value="1"/>
</dbReference>
<dbReference type="PIRSF" id="PIRSF021439">
    <property type="entry name" value="DUF972"/>
    <property type="match status" value="1"/>
</dbReference>
<evidence type="ECO:0000256" key="1">
    <source>
        <dbReference type="ARBA" id="ARBA00022490"/>
    </source>
</evidence>
<keyword evidence="1 6" id="KW-0963">Cytoplasm</keyword>
<dbReference type="GO" id="GO:0006260">
    <property type="term" value="P:DNA replication"/>
    <property type="evidence" value="ECO:0007669"/>
    <property type="project" value="UniProtKB-KW"/>
</dbReference>
<protein>
    <recommendedName>
        <fullName evidence="6">Replication initiation control protein YabA</fullName>
    </recommendedName>
</protein>
<evidence type="ECO:0000256" key="3">
    <source>
        <dbReference type="ARBA" id="ARBA00022723"/>
    </source>
</evidence>
<evidence type="ECO:0000256" key="4">
    <source>
        <dbReference type="ARBA" id="ARBA00022833"/>
    </source>
</evidence>
<evidence type="ECO:0000256" key="2">
    <source>
        <dbReference type="ARBA" id="ARBA00022705"/>
    </source>
</evidence>